<accession>A0A919UBA1</accession>
<reference evidence="2" key="1">
    <citation type="submission" date="2021-01" db="EMBL/GenBank/DDBJ databases">
        <title>Whole genome shotgun sequence of Dactylosporangium siamense NBRC 106093.</title>
        <authorList>
            <person name="Komaki H."/>
            <person name="Tamura T."/>
        </authorList>
    </citation>
    <scope>NUCLEOTIDE SEQUENCE</scope>
    <source>
        <strain evidence="2">NBRC 106093</strain>
    </source>
</reference>
<feature type="domain" description="AB hydrolase-1" evidence="1">
    <location>
        <begin position="4"/>
        <end position="221"/>
    </location>
</feature>
<evidence type="ECO:0000259" key="1">
    <source>
        <dbReference type="Pfam" id="PF12697"/>
    </source>
</evidence>
<comment type="caution">
    <text evidence="2">The sequence shown here is derived from an EMBL/GenBank/DDBJ whole genome shotgun (WGS) entry which is preliminary data.</text>
</comment>
<dbReference type="InterPro" id="IPR029058">
    <property type="entry name" value="AB_hydrolase_fold"/>
</dbReference>
<dbReference type="PANTHER" id="PTHR10992:SF1086">
    <property type="entry name" value="AB HYDROLASE-1 DOMAIN-CONTAINING PROTEIN"/>
    <property type="match status" value="1"/>
</dbReference>
<dbReference type="Proteomes" id="UP000660611">
    <property type="component" value="Unassembled WGS sequence"/>
</dbReference>
<evidence type="ECO:0000313" key="2">
    <source>
        <dbReference type="EMBL" id="GIG45401.1"/>
    </source>
</evidence>
<dbReference type="RefSeq" id="WP_203847202.1">
    <property type="nucleotide sequence ID" value="NZ_BAAAVW010000011.1"/>
</dbReference>
<dbReference type="InterPro" id="IPR045889">
    <property type="entry name" value="MES/HNL"/>
</dbReference>
<dbReference type="SUPFAM" id="SSF53474">
    <property type="entry name" value="alpha/beta-Hydrolases"/>
    <property type="match status" value="1"/>
</dbReference>
<dbReference type="GO" id="GO:0080032">
    <property type="term" value="F:methyl jasmonate esterase activity"/>
    <property type="evidence" value="ECO:0007669"/>
    <property type="project" value="TreeGrafter"/>
</dbReference>
<dbReference type="Gene3D" id="3.40.50.1820">
    <property type="entry name" value="alpha/beta hydrolase"/>
    <property type="match status" value="1"/>
</dbReference>
<name>A0A919UBA1_9ACTN</name>
<keyword evidence="3" id="KW-1185">Reference proteome</keyword>
<sequence length="223" mass="23996">MTVFVLVHGAFRGAWSWSRVRRSLAAAGHEVHTPSLTGMGDRRHLTAEPPTLDTWALDVANLLEEEDLRDVVLVGHSQGGIAIAAAARRCADRLARLVFVDAPAPLPGERAAALLGPVPDLPRDLWLPPKPIPADQWLDADTVAWMNARLCPTPLAPSLDPMPEETPASAAVPRRYIFCTATPPGYPASVTLERLRALGEPFQLIDSGHDAPLSRPAELAALL</sequence>
<dbReference type="InterPro" id="IPR000073">
    <property type="entry name" value="AB_hydrolase_1"/>
</dbReference>
<dbReference type="AlphaFoldDB" id="A0A919UBA1"/>
<dbReference type="EMBL" id="BONQ01000052">
    <property type="protein sequence ID" value="GIG45401.1"/>
    <property type="molecule type" value="Genomic_DNA"/>
</dbReference>
<organism evidence="2 3">
    <name type="scientific">Dactylosporangium siamense</name>
    <dbReference type="NCBI Taxonomy" id="685454"/>
    <lineage>
        <taxon>Bacteria</taxon>
        <taxon>Bacillati</taxon>
        <taxon>Actinomycetota</taxon>
        <taxon>Actinomycetes</taxon>
        <taxon>Micromonosporales</taxon>
        <taxon>Micromonosporaceae</taxon>
        <taxon>Dactylosporangium</taxon>
    </lineage>
</organism>
<gene>
    <name evidence="2" type="ORF">Dsi01nite_034420</name>
</gene>
<dbReference type="Pfam" id="PF12697">
    <property type="entry name" value="Abhydrolase_6"/>
    <property type="match status" value="1"/>
</dbReference>
<protein>
    <submittedName>
        <fullName evidence="2">Esterase</fullName>
    </submittedName>
</protein>
<proteinExistence type="predicted"/>
<dbReference type="GO" id="GO:0080030">
    <property type="term" value="F:methyl indole-3-acetate esterase activity"/>
    <property type="evidence" value="ECO:0007669"/>
    <property type="project" value="TreeGrafter"/>
</dbReference>
<dbReference type="PANTHER" id="PTHR10992">
    <property type="entry name" value="METHYLESTERASE FAMILY MEMBER"/>
    <property type="match status" value="1"/>
</dbReference>
<evidence type="ECO:0000313" key="3">
    <source>
        <dbReference type="Proteomes" id="UP000660611"/>
    </source>
</evidence>